<feature type="transmembrane region" description="Helical" evidence="9">
    <location>
        <begin position="92"/>
        <end position="112"/>
    </location>
</feature>
<dbReference type="Pfam" id="PF00324">
    <property type="entry name" value="AA_permease"/>
    <property type="match status" value="1"/>
</dbReference>
<dbReference type="Proteomes" id="UP000837801">
    <property type="component" value="Unassembled WGS sequence"/>
</dbReference>
<name>A0A9P0QM65_9ASCO</name>
<feature type="transmembrane region" description="Helical" evidence="9">
    <location>
        <begin position="422"/>
        <end position="442"/>
    </location>
</feature>
<evidence type="ECO:0000256" key="2">
    <source>
        <dbReference type="ARBA" id="ARBA00006983"/>
    </source>
</evidence>
<dbReference type="FunFam" id="1.20.1740.10:FF:000006">
    <property type="entry name" value="General amino acid permease"/>
    <property type="match status" value="1"/>
</dbReference>
<evidence type="ECO:0000313" key="11">
    <source>
        <dbReference type="EMBL" id="CAH2351252.1"/>
    </source>
</evidence>
<comment type="similarity">
    <text evidence="2">Belongs to the amino acid-polyamine-organocation (APC) superfamily. YAT (TC 2.A.3.10) family.</text>
</comment>
<feature type="domain" description="Amino acid permease/ SLC12A" evidence="10">
    <location>
        <begin position="89"/>
        <end position="552"/>
    </location>
</feature>
<dbReference type="Gene3D" id="1.20.1740.10">
    <property type="entry name" value="Amino acid/polyamine transporter I"/>
    <property type="match status" value="1"/>
</dbReference>
<dbReference type="GO" id="GO:0015171">
    <property type="term" value="F:amino acid transmembrane transporter activity"/>
    <property type="evidence" value="ECO:0007669"/>
    <property type="project" value="UniProtKB-ARBA"/>
</dbReference>
<dbReference type="InterPro" id="IPR004840">
    <property type="entry name" value="Amino_acid_permease_CS"/>
</dbReference>
<evidence type="ECO:0000256" key="7">
    <source>
        <dbReference type="ARBA" id="ARBA00023136"/>
    </source>
</evidence>
<comment type="caution">
    <text evidence="11">The sequence shown here is derived from an EMBL/GenBank/DDBJ whole genome shotgun (WGS) entry which is preliminary data.</text>
</comment>
<evidence type="ECO:0000313" key="12">
    <source>
        <dbReference type="Proteomes" id="UP000837801"/>
    </source>
</evidence>
<dbReference type="AlphaFoldDB" id="A0A9P0QM65"/>
<keyword evidence="3" id="KW-0813">Transport</keyword>
<accession>A0A9P0QM65</accession>
<feature type="transmembrane region" description="Helical" evidence="9">
    <location>
        <begin position="448"/>
        <end position="475"/>
    </location>
</feature>
<evidence type="ECO:0000256" key="3">
    <source>
        <dbReference type="ARBA" id="ARBA00022448"/>
    </source>
</evidence>
<organism evidence="11 12">
    <name type="scientific">[Candida] railenensis</name>
    <dbReference type="NCBI Taxonomy" id="45579"/>
    <lineage>
        <taxon>Eukaryota</taxon>
        <taxon>Fungi</taxon>
        <taxon>Dikarya</taxon>
        <taxon>Ascomycota</taxon>
        <taxon>Saccharomycotina</taxon>
        <taxon>Pichiomycetes</taxon>
        <taxon>Debaryomycetaceae</taxon>
        <taxon>Kurtzmaniella</taxon>
    </lineage>
</organism>
<feature type="transmembrane region" description="Helical" evidence="9">
    <location>
        <begin position="232"/>
        <end position="249"/>
    </location>
</feature>
<dbReference type="GO" id="GO:0016020">
    <property type="term" value="C:membrane"/>
    <property type="evidence" value="ECO:0007669"/>
    <property type="project" value="UniProtKB-SubCell"/>
</dbReference>
<comment type="subcellular location">
    <subcellularLocation>
        <location evidence="1">Membrane</location>
        <topology evidence="1">Multi-pass membrane protein</topology>
    </subcellularLocation>
</comment>
<feature type="region of interest" description="Disordered" evidence="8">
    <location>
        <begin position="45"/>
        <end position="65"/>
    </location>
</feature>
<evidence type="ECO:0000256" key="6">
    <source>
        <dbReference type="ARBA" id="ARBA00022989"/>
    </source>
</evidence>
<feature type="transmembrane region" description="Helical" evidence="9">
    <location>
        <begin position="199"/>
        <end position="220"/>
    </location>
</feature>
<keyword evidence="6 9" id="KW-1133">Transmembrane helix</keyword>
<keyword evidence="12" id="KW-1185">Reference proteome</keyword>
<evidence type="ECO:0000256" key="4">
    <source>
        <dbReference type="ARBA" id="ARBA00022692"/>
    </source>
</evidence>
<feature type="transmembrane region" description="Helical" evidence="9">
    <location>
        <begin position="320"/>
        <end position="341"/>
    </location>
</feature>
<evidence type="ECO:0000259" key="10">
    <source>
        <dbReference type="Pfam" id="PF00324"/>
    </source>
</evidence>
<keyword evidence="5" id="KW-0029">Amino-acid transport</keyword>
<dbReference type="InterPro" id="IPR050524">
    <property type="entry name" value="APC_YAT"/>
</dbReference>
<keyword evidence="4 9" id="KW-0812">Transmembrane</keyword>
<gene>
    <name evidence="11" type="ORF">CLIB1423_03S02080</name>
</gene>
<evidence type="ECO:0000256" key="1">
    <source>
        <dbReference type="ARBA" id="ARBA00004141"/>
    </source>
</evidence>
<dbReference type="InterPro" id="IPR004841">
    <property type="entry name" value="AA-permease/SLC12A_dom"/>
</dbReference>
<dbReference type="PROSITE" id="PS00218">
    <property type="entry name" value="AMINO_ACID_PERMEASE_1"/>
    <property type="match status" value="1"/>
</dbReference>
<feature type="transmembrane region" description="Helical" evidence="9">
    <location>
        <begin position="529"/>
        <end position="548"/>
    </location>
</feature>
<evidence type="ECO:0000256" key="9">
    <source>
        <dbReference type="SAM" id="Phobius"/>
    </source>
</evidence>
<feature type="transmembrane region" description="Helical" evidence="9">
    <location>
        <begin position="496"/>
        <end position="517"/>
    </location>
</feature>
<dbReference type="PANTHER" id="PTHR43341">
    <property type="entry name" value="AMINO ACID PERMEASE"/>
    <property type="match status" value="1"/>
</dbReference>
<evidence type="ECO:0000256" key="8">
    <source>
        <dbReference type="SAM" id="MobiDB-lite"/>
    </source>
</evidence>
<dbReference type="PANTHER" id="PTHR43341:SF15">
    <property type="entry name" value="GENERAL AMINO ACID PERMEASE AGP2"/>
    <property type="match status" value="1"/>
</dbReference>
<proteinExistence type="inferred from homology"/>
<keyword evidence="7 9" id="KW-0472">Membrane</keyword>
<evidence type="ECO:0000256" key="5">
    <source>
        <dbReference type="ARBA" id="ARBA00022970"/>
    </source>
</evidence>
<protein>
    <submittedName>
        <fullName evidence="11">General amino acid permease Agp2p</fullName>
    </submittedName>
</protein>
<dbReference type="OrthoDB" id="10062876at2759"/>
<dbReference type="EMBL" id="CAKXYY010000003">
    <property type="protein sequence ID" value="CAH2351252.1"/>
    <property type="molecule type" value="Genomic_DNA"/>
</dbReference>
<sequence length="608" mass="67908">MGKLTDFLHENFVPIIPPKQTKMVIDKRTNLVVAASNEKKLSQNYGDTAKAKDASPSGLDNDADEKESIYSTSTEDNYNVLHRSLRGRHVQLLGIGATIGSALFVAIGKALAKGGPLSLLLAFTIWSIPILCITISTAEYVTYLPITSPFVRMAGRCCDSALEVMTAWNFWFLCCAQIPFEVTTVNSIIHFWRDDFSPAIPLCIQTVLYFVINVFGVAIYGETEFWLSIGKVILASGLIIFTFITMVGGNPEHDVYGFRYWKDPGVMNTYWSTGDLGRFQGFLACLIQACFTFAGPEYISSVASETVNPRKTLPSAFKQVFIRLSIFFLGGAFCVGTLVAYNDPKLVETLGASVPGAGGSPYVIAMQNLKIKVLPHIVNGLLVTSAFSAGNSYTYCSSRTLYGVALDGYAPRFLTATTKTGIPIYCMLISLCWALLSFLQLGEGASTVLTWIINLITSCQLINFTILCVVYVFFYRALEAQNISRDTLPFKGWYQPWLAIFGGVCSFCMIFISSYEVFLPGNWDIQTFLFQYLFIFIDIAIFVGYKVFRRTKWKDPKDVDLVTGLREVELHEQNFYEEMQRENRLDDEGKIIMNWRQKIGATLFGSEL</sequence>
<feature type="transmembrane region" description="Helical" evidence="9">
    <location>
        <begin position="118"/>
        <end position="141"/>
    </location>
</feature>
<reference evidence="11" key="1">
    <citation type="submission" date="2022-03" db="EMBL/GenBank/DDBJ databases">
        <authorList>
            <person name="Legras J.-L."/>
            <person name="Devillers H."/>
            <person name="Grondin C."/>
        </authorList>
    </citation>
    <scope>NUCLEOTIDE SEQUENCE</scope>
    <source>
        <strain evidence="11">CLIB 1423</strain>
    </source>
</reference>